<dbReference type="InterPro" id="IPR005133">
    <property type="entry name" value="PhaG_MnhG_YufB"/>
</dbReference>
<reference evidence="7" key="2">
    <citation type="journal article" date="2019" name="Int. J. Syst. Evol. Microbiol.">
        <title>The Global Catalogue of Microorganisms (GCM) 10K type strain sequencing project: providing services to taxonomists for standard genome sequencing and annotation.</title>
        <authorList>
            <consortium name="The Broad Institute Genomics Platform"/>
            <consortium name="The Broad Institute Genome Sequencing Center for Infectious Disease"/>
            <person name="Wu L."/>
            <person name="Ma J."/>
        </authorList>
    </citation>
    <scope>NUCLEOTIDE SEQUENCE [LARGE SCALE GENOMIC DNA]</scope>
    <source>
        <strain evidence="7">JCM 10667</strain>
    </source>
</reference>
<protein>
    <submittedName>
        <fullName evidence="4">Monovalent cation/H(+) antiporter subunit G</fullName>
    </submittedName>
    <submittedName>
        <fullName evidence="5">Multicomponent Na+:H+ antiporter subunit G</fullName>
    </submittedName>
</protein>
<accession>A0A7W7IGL7</accession>
<keyword evidence="7" id="KW-1185">Reference proteome</keyword>
<dbReference type="PANTHER" id="PTHR34703:SF1">
    <property type="entry name" value="ANTIPORTER SUBUNIT MNHG2-RELATED"/>
    <property type="match status" value="1"/>
</dbReference>
<dbReference type="RefSeq" id="WP_184886606.1">
    <property type="nucleotide sequence ID" value="NZ_BAAAHD010000073.1"/>
</dbReference>
<dbReference type="GO" id="GO:0015385">
    <property type="term" value="F:sodium:proton antiporter activity"/>
    <property type="evidence" value="ECO:0007669"/>
    <property type="project" value="TreeGrafter"/>
</dbReference>
<comment type="similarity">
    <text evidence="1">Belongs to the CPA3 antiporters (TC 2.A.63) subunit G family.</text>
</comment>
<gene>
    <name evidence="4" type="primary">mnhG_2</name>
    <name evidence="5" type="ORF">F4557_005029</name>
    <name evidence="4" type="ORF">GCM10009546_62810</name>
</gene>
<evidence type="ECO:0000256" key="1">
    <source>
        <dbReference type="ARBA" id="ARBA00008404"/>
    </source>
</evidence>
<dbReference type="AlphaFoldDB" id="A0A7W7IGL7"/>
<evidence type="ECO:0000256" key="2">
    <source>
        <dbReference type="SAM" id="MobiDB-lite"/>
    </source>
</evidence>
<keyword evidence="3" id="KW-1133">Transmembrane helix</keyword>
<dbReference type="NCBIfam" id="TIGR01300">
    <property type="entry name" value="CPA3_mnhG_phaG"/>
    <property type="match status" value="1"/>
</dbReference>
<evidence type="ECO:0000313" key="6">
    <source>
        <dbReference type="Proteomes" id="UP000549343"/>
    </source>
</evidence>
<feature type="region of interest" description="Disordered" evidence="2">
    <location>
        <begin position="103"/>
        <end position="125"/>
    </location>
</feature>
<evidence type="ECO:0000313" key="5">
    <source>
        <dbReference type="EMBL" id="MBB4776611.1"/>
    </source>
</evidence>
<feature type="transmembrane region" description="Helical" evidence="3">
    <location>
        <begin position="6"/>
        <end position="27"/>
    </location>
</feature>
<sequence>MSVGDVITAVLLPVGAAFSALGALGALRFPDLHSRLHAATKPQTIGLLLILGGVAPQAGTVSAAAPLLLVGFFQLLTAPVTAQTVAGAAYRAGVVDHATLTVDESRREGEDGPWFANRSGEHRPE</sequence>
<organism evidence="5 6">
    <name type="scientific">Actinomadura livida</name>
    <dbReference type="NCBI Taxonomy" id="79909"/>
    <lineage>
        <taxon>Bacteria</taxon>
        <taxon>Bacillati</taxon>
        <taxon>Actinomycetota</taxon>
        <taxon>Actinomycetes</taxon>
        <taxon>Streptosporangiales</taxon>
        <taxon>Thermomonosporaceae</taxon>
        <taxon>Actinomadura</taxon>
    </lineage>
</organism>
<comment type="caution">
    <text evidence="5">The sequence shown here is derived from an EMBL/GenBank/DDBJ whole genome shotgun (WGS) entry which is preliminary data.</text>
</comment>
<reference evidence="5 6" key="3">
    <citation type="submission" date="2020-08" db="EMBL/GenBank/DDBJ databases">
        <title>Sequencing the genomes of 1000 actinobacteria strains.</title>
        <authorList>
            <person name="Klenk H.-P."/>
        </authorList>
    </citation>
    <scope>NUCLEOTIDE SEQUENCE [LARGE SCALE GENOMIC DNA]</scope>
    <source>
        <strain evidence="5 6">DSM 44772</strain>
    </source>
</reference>
<dbReference type="EMBL" id="JACHMV010000001">
    <property type="protein sequence ID" value="MBB4776611.1"/>
    <property type="molecule type" value="Genomic_DNA"/>
</dbReference>
<evidence type="ECO:0000313" key="7">
    <source>
        <dbReference type="Proteomes" id="UP001501427"/>
    </source>
</evidence>
<evidence type="ECO:0000256" key="3">
    <source>
        <dbReference type="SAM" id="Phobius"/>
    </source>
</evidence>
<feature type="transmembrane region" description="Helical" evidence="3">
    <location>
        <begin position="47"/>
        <end position="73"/>
    </location>
</feature>
<reference evidence="4" key="1">
    <citation type="journal article" date="2014" name="Int. J. Syst. Evol. Microbiol.">
        <title>Complete genome of a new Firmicutes species belonging to the dominant human colonic microbiota ('Ruminococcus bicirculans') reveals two chromosomes and a selective capacity to utilize plant glucans.</title>
        <authorList>
            <consortium name="NISC Comparative Sequencing Program"/>
            <person name="Wegmann U."/>
            <person name="Louis P."/>
            <person name="Goesmann A."/>
            <person name="Henrissat B."/>
            <person name="Duncan S.H."/>
            <person name="Flint H.J."/>
        </authorList>
    </citation>
    <scope>NUCLEOTIDE SEQUENCE</scope>
    <source>
        <strain evidence="4">JCM 10667</strain>
    </source>
</reference>
<proteinExistence type="inferred from homology"/>
<dbReference type="Proteomes" id="UP000549343">
    <property type="component" value="Unassembled WGS sequence"/>
</dbReference>
<dbReference type="Proteomes" id="UP001501427">
    <property type="component" value="Unassembled WGS sequence"/>
</dbReference>
<reference evidence="4" key="4">
    <citation type="submission" date="2023-12" db="EMBL/GenBank/DDBJ databases">
        <authorList>
            <person name="Sun Q."/>
            <person name="Inoue M."/>
        </authorList>
    </citation>
    <scope>NUCLEOTIDE SEQUENCE</scope>
    <source>
        <strain evidence="4">JCM 10667</strain>
    </source>
</reference>
<name>A0A7W7IGL7_9ACTN</name>
<dbReference type="NCBIfam" id="NF009314">
    <property type="entry name" value="PRK12674.1-2"/>
    <property type="match status" value="1"/>
</dbReference>
<keyword evidence="3" id="KW-0472">Membrane</keyword>
<dbReference type="PANTHER" id="PTHR34703">
    <property type="entry name" value="ANTIPORTER SUBUNIT MNHG2-RELATED"/>
    <property type="match status" value="1"/>
</dbReference>
<dbReference type="EMBL" id="BAAAHD010000073">
    <property type="protein sequence ID" value="GAA0591907.1"/>
    <property type="molecule type" value="Genomic_DNA"/>
</dbReference>
<keyword evidence="3" id="KW-0812">Transmembrane</keyword>
<evidence type="ECO:0000313" key="4">
    <source>
        <dbReference type="EMBL" id="GAA0591907.1"/>
    </source>
</evidence>
<dbReference type="Pfam" id="PF03334">
    <property type="entry name" value="PhaG_MnhG_YufB"/>
    <property type="match status" value="1"/>
</dbReference>